<evidence type="ECO:0000313" key="3">
    <source>
        <dbReference type="EMBL" id="MFC7606517.1"/>
    </source>
</evidence>
<organism evidence="3 4">
    <name type="scientific">Streptosporangium amethystogenes subsp. fukuiense</name>
    <dbReference type="NCBI Taxonomy" id="698418"/>
    <lineage>
        <taxon>Bacteria</taxon>
        <taxon>Bacillati</taxon>
        <taxon>Actinomycetota</taxon>
        <taxon>Actinomycetes</taxon>
        <taxon>Streptosporangiales</taxon>
        <taxon>Streptosporangiaceae</taxon>
        <taxon>Streptosporangium</taxon>
    </lineage>
</organism>
<comment type="caution">
    <text evidence="3">The sequence shown here is derived from an EMBL/GenBank/DDBJ whole genome shotgun (WGS) entry which is preliminary data.</text>
</comment>
<dbReference type="PANTHER" id="PTHR43244:SF1">
    <property type="entry name" value="5,10-METHYLENETETRAHYDROMETHANOPTERIN REDUCTASE"/>
    <property type="match status" value="1"/>
</dbReference>
<dbReference type="InterPro" id="IPR050564">
    <property type="entry name" value="F420-G6PD/mer"/>
</dbReference>
<dbReference type="NCBIfam" id="TIGR03620">
    <property type="entry name" value="F420_MSMEG_4141"/>
    <property type="match status" value="1"/>
</dbReference>
<keyword evidence="1" id="KW-0560">Oxidoreductase</keyword>
<protein>
    <submittedName>
        <fullName evidence="3">TIGR03620 family F420-dependent LLM class oxidoreductase</fullName>
    </submittedName>
</protein>
<dbReference type="SUPFAM" id="SSF51679">
    <property type="entry name" value="Bacterial luciferase-like"/>
    <property type="match status" value="1"/>
</dbReference>
<dbReference type="InterPro" id="IPR019922">
    <property type="entry name" value="Lucif-like_OxRdatse_MSMEG_4141"/>
</dbReference>
<dbReference type="Gene3D" id="3.20.20.30">
    <property type="entry name" value="Luciferase-like domain"/>
    <property type="match status" value="1"/>
</dbReference>
<keyword evidence="4" id="KW-1185">Reference proteome</keyword>
<gene>
    <name evidence="3" type="ORF">ACFQVD_41110</name>
</gene>
<dbReference type="InterPro" id="IPR036661">
    <property type="entry name" value="Luciferase-like_sf"/>
</dbReference>
<dbReference type="Pfam" id="PF00296">
    <property type="entry name" value="Bac_luciferase"/>
    <property type="match status" value="1"/>
</dbReference>
<feature type="domain" description="Luciferase-like" evidence="2">
    <location>
        <begin position="25"/>
        <end position="279"/>
    </location>
</feature>
<evidence type="ECO:0000313" key="4">
    <source>
        <dbReference type="Proteomes" id="UP001596514"/>
    </source>
</evidence>
<evidence type="ECO:0000259" key="2">
    <source>
        <dbReference type="Pfam" id="PF00296"/>
    </source>
</evidence>
<dbReference type="RefSeq" id="WP_343962942.1">
    <property type="nucleotide sequence ID" value="NZ_BAAAGK010000013.1"/>
</dbReference>
<proteinExistence type="predicted"/>
<evidence type="ECO:0000256" key="1">
    <source>
        <dbReference type="ARBA" id="ARBA00023002"/>
    </source>
</evidence>
<dbReference type="PANTHER" id="PTHR43244">
    <property type="match status" value="1"/>
</dbReference>
<sequence length="306" mass="32899">MTSTRKNDAPRLGRVGLWTFAFDGEPAGEVRDAAAEIEELGYGAVWFGEGFGRDSVSQAWLLLSATQRITVAAGIANIALRDPISMAAAERALNEAHPGRYVLGLGGHRVSDTPIQMDGYAIPSRGRAVATMGAYLDAMDAIPLNSPAPPYPPHRMLAALGPKMLALAARRTLGAHPYFVPVEHTARAREIMGPGALLAVEQAVVLDPDLDRAREVAREHVSLYRGAAPHQIANLRRLGFDEDEVAHGGDRLMDAIVAYGDVEAIEKRVRAHFDAGADHVCLQVLTARPGEIPLAEWRELSALTAL</sequence>
<dbReference type="InterPro" id="IPR011251">
    <property type="entry name" value="Luciferase-like_dom"/>
</dbReference>
<name>A0ABW2TDZ7_9ACTN</name>
<accession>A0ABW2TDZ7</accession>
<reference evidence="4" key="1">
    <citation type="journal article" date="2019" name="Int. J. Syst. Evol. Microbiol.">
        <title>The Global Catalogue of Microorganisms (GCM) 10K type strain sequencing project: providing services to taxonomists for standard genome sequencing and annotation.</title>
        <authorList>
            <consortium name="The Broad Institute Genomics Platform"/>
            <consortium name="The Broad Institute Genome Sequencing Center for Infectious Disease"/>
            <person name="Wu L."/>
            <person name="Ma J."/>
        </authorList>
    </citation>
    <scope>NUCLEOTIDE SEQUENCE [LARGE SCALE GENOMIC DNA]</scope>
    <source>
        <strain evidence="4">JCM 10083</strain>
    </source>
</reference>
<dbReference type="Proteomes" id="UP001596514">
    <property type="component" value="Unassembled WGS sequence"/>
</dbReference>
<dbReference type="EMBL" id="JBHTEE010000001">
    <property type="protein sequence ID" value="MFC7606517.1"/>
    <property type="molecule type" value="Genomic_DNA"/>
</dbReference>